<comment type="similarity">
    <text evidence="1">Belongs to the intradiol ring-cleavage dioxygenase family.</text>
</comment>
<dbReference type="SUPFAM" id="SSF49482">
    <property type="entry name" value="Aromatic compound dioxygenase"/>
    <property type="match status" value="1"/>
</dbReference>
<gene>
    <name evidence="5" type="ORF">BST14_20905</name>
</gene>
<protein>
    <submittedName>
        <fullName evidence="5">Protocatechuate 3,4-dioxygenase subunit alpha</fullName>
    </submittedName>
</protein>
<proteinExistence type="inferred from homology"/>
<name>A0A1W9Z9Z3_MYCAI</name>
<dbReference type="PANTHER" id="PTHR33711">
    <property type="entry name" value="DIOXYGENASE, PUTATIVE (AFU_ORTHOLOGUE AFUA_2G02910)-RELATED"/>
    <property type="match status" value="1"/>
</dbReference>
<organism evidence="5 6">
    <name type="scientific">Mycobacterium arosiense ATCC BAA-1401 = DSM 45069</name>
    <dbReference type="NCBI Taxonomy" id="1265311"/>
    <lineage>
        <taxon>Bacteria</taxon>
        <taxon>Bacillati</taxon>
        <taxon>Actinomycetota</taxon>
        <taxon>Actinomycetes</taxon>
        <taxon>Mycobacteriales</taxon>
        <taxon>Mycobacteriaceae</taxon>
        <taxon>Mycobacterium</taxon>
        <taxon>Mycobacterium avium complex (MAC)</taxon>
    </lineage>
</organism>
<evidence type="ECO:0000256" key="2">
    <source>
        <dbReference type="ARBA" id="ARBA00022964"/>
    </source>
</evidence>
<evidence type="ECO:0000259" key="4">
    <source>
        <dbReference type="Pfam" id="PF00775"/>
    </source>
</evidence>
<dbReference type="InterPro" id="IPR000627">
    <property type="entry name" value="Intradiol_dOase_C"/>
</dbReference>
<dbReference type="InterPro" id="IPR050770">
    <property type="entry name" value="Intradiol_RC_Dioxygenase"/>
</dbReference>
<evidence type="ECO:0000256" key="3">
    <source>
        <dbReference type="ARBA" id="ARBA00023002"/>
    </source>
</evidence>
<keyword evidence="6" id="KW-1185">Reference proteome</keyword>
<keyword evidence="2 5" id="KW-0223">Dioxygenase</keyword>
<dbReference type="Gene3D" id="2.60.130.10">
    <property type="entry name" value="Aromatic compound dioxygenase"/>
    <property type="match status" value="1"/>
</dbReference>
<dbReference type="InterPro" id="IPR012786">
    <property type="entry name" value="Protocat_dOase_a"/>
</dbReference>
<dbReference type="GO" id="GO:0008199">
    <property type="term" value="F:ferric iron binding"/>
    <property type="evidence" value="ECO:0007669"/>
    <property type="project" value="InterPro"/>
</dbReference>
<accession>A0A1W9Z9Z3</accession>
<evidence type="ECO:0000313" key="6">
    <source>
        <dbReference type="Proteomes" id="UP000192707"/>
    </source>
</evidence>
<dbReference type="NCBIfam" id="TIGR02423">
    <property type="entry name" value="protocat_alph"/>
    <property type="match status" value="1"/>
</dbReference>
<dbReference type="EMBL" id="MVHG01000068">
    <property type="protein sequence ID" value="ORA10070.1"/>
    <property type="molecule type" value="Genomic_DNA"/>
</dbReference>
<reference evidence="5 6" key="1">
    <citation type="submission" date="2016-12" db="EMBL/GenBank/DDBJ databases">
        <title>The new phylogeny of genus Mycobacterium.</title>
        <authorList>
            <person name="Tortoli E."/>
            <person name="Trovato A."/>
            <person name="Cirillo D.M."/>
        </authorList>
    </citation>
    <scope>NUCLEOTIDE SEQUENCE [LARGE SCALE GENOMIC DNA]</scope>
    <source>
        <strain evidence="5 6">DSM 45069</strain>
    </source>
</reference>
<evidence type="ECO:0000313" key="5">
    <source>
        <dbReference type="EMBL" id="ORA10070.1"/>
    </source>
</evidence>
<feature type="domain" description="Intradiol ring-cleavage dioxygenases" evidence="4">
    <location>
        <begin position="26"/>
        <end position="175"/>
    </location>
</feature>
<dbReference type="PANTHER" id="PTHR33711:SF9">
    <property type="entry name" value="PROTOCATECHUATE 3,4-DIOXYGENASE ALPHA CHAIN"/>
    <property type="match status" value="1"/>
</dbReference>
<evidence type="ECO:0000256" key="1">
    <source>
        <dbReference type="ARBA" id="ARBA00007825"/>
    </source>
</evidence>
<dbReference type="Proteomes" id="UP000192707">
    <property type="component" value="Unassembled WGS sequence"/>
</dbReference>
<dbReference type="OrthoDB" id="4417174at2"/>
<dbReference type="InterPro" id="IPR015889">
    <property type="entry name" value="Intradiol_dOase_core"/>
</dbReference>
<dbReference type="AlphaFoldDB" id="A0A1W9Z9Z3"/>
<keyword evidence="3" id="KW-0560">Oxidoreductase</keyword>
<sequence>MTELPCTPGQTVGPFFDLGLPYAGDNLMVDDTHPGAIRLRGAVYDGAGVAVVDALVELWQLDTAGHVARQAGSLRRKQDAAPFTGWGRCATDADGNYSFTTLRPGPAAAGRPPFFALTVFARGLLNRLFTRAYLPGADPHADPLLAAVAAERRPSLLCVAENGGTAYRFDIHLQGPAETVFLEYSEGAR</sequence>
<comment type="caution">
    <text evidence="5">The sequence shown here is derived from an EMBL/GenBank/DDBJ whole genome shotgun (WGS) entry which is preliminary data.</text>
</comment>
<dbReference type="Pfam" id="PF00775">
    <property type="entry name" value="Dioxygenase_C"/>
    <property type="match status" value="1"/>
</dbReference>
<dbReference type="RefSeq" id="WP_083066257.1">
    <property type="nucleotide sequence ID" value="NZ_MVHG01000068.1"/>
</dbReference>
<dbReference type="GO" id="GO:0018578">
    <property type="term" value="F:protocatechuate 3,4-dioxygenase activity"/>
    <property type="evidence" value="ECO:0007669"/>
    <property type="project" value="InterPro"/>
</dbReference>